<keyword evidence="2" id="KW-0945">Host-virus interaction</keyword>
<evidence type="ECO:0000259" key="7">
    <source>
        <dbReference type="PROSITE" id="PS51473"/>
    </source>
</evidence>
<dbReference type="PROSITE" id="PS51473">
    <property type="entry name" value="GNK2"/>
    <property type="match status" value="2"/>
</dbReference>
<reference evidence="8 9" key="1">
    <citation type="submission" date="2020-08" db="EMBL/GenBank/DDBJ databases">
        <title>Plant Genome Project.</title>
        <authorList>
            <person name="Zhang R.-G."/>
        </authorList>
    </citation>
    <scope>NUCLEOTIDE SEQUENCE [LARGE SCALE GENOMIC DNA]</scope>
    <source>
        <tissue evidence="8">Rhizome</tissue>
    </source>
</reference>
<sequence>MHKFCCFCFFFFLYLFSSTTIASFDDYTAFVYVGCSQSKRIVESPYNTNVESLFASLANAAAISSYESFTCTAASAANPAYGLFQCRTDLAVAYCASCVRSAIDQLSSLCPGATGAAVQLKGCLIRYADDAFLGKLETNLLFKKCGAPASDASSASLLGMRDAAFDDLSSGGGSYRVGAAGRVRALALCVGDLTGKQCGDCVAAALAELKDACGVSDGGDAYLGKCYASYWSDGAYALGQSRGKRPYDGLWWSDLFLLCFAHLVTLIFA</sequence>
<evidence type="ECO:0000256" key="4">
    <source>
        <dbReference type="ARBA" id="ARBA00024184"/>
    </source>
</evidence>
<dbReference type="CDD" id="cd23509">
    <property type="entry name" value="Gnk2-like"/>
    <property type="match status" value="2"/>
</dbReference>
<dbReference type="PANTHER" id="PTHR32080">
    <property type="entry name" value="ANTIFUNGAL PROTEIN GINKBILOBIN-2-LIKE"/>
    <property type="match status" value="1"/>
</dbReference>
<dbReference type="GO" id="GO:0009506">
    <property type="term" value="C:plasmodesma"/>
    <property type="evidence" value="ECO:0007669"/>
    <property type="project" value="UniProtKB-SubCell"/>
</dbReference>
<feature type="signal peptide" evidence="6">
    <location>
        <begin position="1"/>
        <end position="22"/>
    </location>
</feature>
<evidence type="ECO:0000313" key="8">
    <source>
        <dbReference type="EMBL" id="KAG6525127.1"/>
    </source>
</evidence>
<feature type="chain" id="PRO_5035291678" description="Gnk2-homologous domain-containing protein" evidence="6">
    <location>
        <begin position="23"/>
        <end position="269"/>
    </location>
</feature>
<comment type="subcellular location">
    <subcellularLocation>
        <location evidence="4">Cell junction</location>
        <location evidence="4">Plasmodesma</location>
    </subcellularLocation>
    <subcellularLocation>
        <location evidence="1">Cell membrane</location>
        <topology evidence="1">Single-pass type I membrane protein</topology>
    </subcellularLocation>
</comment>
<gene>
    <name evidence="8" type="ORF">ZIOFF_015079</name>
</gene>
<keyword evidence="3" id="KW-0965">Cell junction</keyword>
<accession>A0A8J5I148</accession>
<evidence type="ECO:0000313" key="9">
    <source>
        <dbReference type="Proteomes" id="UP000734854"/>
    </source>
</evidence>
<comment type="caution">
    <text evidence="8">The sequence shown here is derived from an EMBL/GenBank/DDBJ whole genome shotgun (WGS) entry which is preliminary data.</text>
</comment>
<evidence type="ECO:0000256" key="6">
    <source>
        <dbReference type="SAM" id="SignalP"/>
    </source>
</evidence>
<organism evidence="8 9">
    <name type="scientific">Zingiber officinale</name>
    <name type="common">Ginger</name>
    <name type="synonym">Amomum zingiber</name>
    <dbReference type="NCBI Taxonomy" id="94328"/>
    <lineage>
        <taxon>Eukaryota</taxon>
        <taxon>Viridiplantae</taxon>
        <taxon>Streptophyta</taxon>
        <taxon>Embryophyta</taxon>
        <taxon>Tracheophyta</taxon>
        <taxon>Spermatophyta</taxon>
        <taxon>Magnoliopsida</taxon>
        <taxon>Liliopsida</taxon>
        <taxon>Zingiberales</taxon>
        <taxon>Zingiberaceae</taxon>
        <taxon>Zingiber</taxon>
    </lineage>
</organism>
<dbReference type="PANTHER" id="PTHR32080:SF3">
    <property type="entry name" value="PLASMODESMATA-LOCATED PROTEIN 7"/>
    <property type="match status" value="1"/>
</dbReference>
<evidence type="ECO:0000256" key="5">
    <source>
        <dbReference type="ARBA" id="ARBA00038393"/>
    </source>
</evidence>
<protein>
    <recommendedName>
        <fullName evidence="7">Gnk2-homologous domain-containing protein</fullName>
    </recommendedName>
</protein>
<keyword evidence="6" id="KW-0732">Signal</keyword>
<dbReference type="Pfam" id="PF01657">
    <property type="entry name" value="Stress-antifung"/>
    <property type="match status" value="2"/>
</dbReference>
<dbReference type="InterPro" id="IPR051378">
    <property type="entry name" value="Cell2Cell_Antifungal"/>
</dbReference>
<dbReference type="GO" id="GO:0005886">
    <property type="term" value="C:plasma membrane"/>
    <property type="evidence" value="ECO:0007669"/>
    <property type="project" value="UniProtKB-SubCell"/>
</dbReference>
<dbReference type="InterPro" id="IPR002902">
    <property type="entry name" value="GNK2"/>
</dbReference>
<name>A0A8J5I148_ZINOF</name>
<feature type="domain" description="Gnk2-homologous" evidence="7">
    <location>
        <begin position="135"/>
        <end position="235"/>
    </location>
</feature>
<comment type="similarity">
    <text evidence="5">Belongs to the cysteine-rich repeat secretory protein family. Plasmodesmata-located proteins (PDLD) subfamily.</text>
</comment>
<evidence type="ECO:0000256" key="2">
    <source>
        <dbReference type="ARBA" id="ARBA00022581"/>
    </source>
</evidence>
<feature type="domain" description="Gnk2-homologous" evidence="7">
    <location>
        <begin position="28"/>
        <end position="132"/>
    </location>
</feature>
<keyword evidence="9" id="KW-1185">Reference proteome</keyword>
<dbReference type="AlphaFoldDB" id="A0A8J5I148"/>
<dbReference type="EMBL" id="JACMSC010000004">
    <property type="protein sequence ID" value="KAG6525127.1"/>
    <property type="molecule type" value="Genomic_DNA"/>
</dbReference>
<proteinExistence type="inferred from homology"/>
<evidence type="ECO:0000256" key="3">
    <source>
        <dbReference type="ARBA" id="ARBA00022949"/>
    </source>
</evidence>
<dbReference type="Proteomes" id="UP000734854">
    <property type="component" value="Unassembled WGS sequence"/>
</dbReference>
<dbReference type="OrthoDB" id="769348at2759"/>
<evidence type="ECO:0000256" key="1">
    <source>
        <dbReference type="ARBA" id="ARBA00004251"/>
    </source>
</evidence>